<dbReference type="AlphaFoldDB" id="A0A2S9XLT0"/>
<organism evidence="1 2">
    <name type="scientific">Enhygromyxa salina</name>
    <dbReference type="NCBI Taxonomy" id="215803"/>
    <lineage>
        <taxon>Bacteria</taxon>
        <taxon>Pseudomonadati</taxon>
        <taxon>Myxococcota</taxon>
        <taxon>Polyangia</taxon>
        <taxon>Nannocystales</taxon>
        <taxon>Nannocystaceae</taxon>
        <taxon>Enhygromyxa</taxon>
    </lineage>
</organism>
<comment type="caution">
    <text evidence="1">The sequence shown here is derived from an EMBL/GenBank/DDBJ whole genome shotgun (WGS) entry which is preliminary data.</text>
</comment>
<dbReference type="EMBL" id="PVNK01000184">
    <property type="protein sequence ID" value="PRP93815.1"/>
    <property type="molecule type" value="Genomic_DNA"/>
</dbReference>
<keyword evidence="2" id="KW-1185">Reference proteome</keyword>
<evidence type="ECO:0000313" key="1">
    <source>
        <dbReference type="EMBL" id="PRP93815.1"/>
    </source>
</evidence>
<name>A0A2S9XLT0_9BACT</name>
<evidence type="ECO:0000313" key="2">
    <source>
        <dbReference type="Proteomes" id="UP000237968"/>
    </source>
</evidence>
<accession>A0A2S9XLT0</accession>
<dbReference type="RefSeq" id="WP_181198009.1">
    <property type="nucleotide sequence ID" value="NZ_PVNK01000184.1"/>
</dbReference>
<gene>
    <name evidence="1" type="ORF">ENSA5_42180</name>
</gene>
<protein>
    <submittedName>
        <fullName evidence="1">Uncharacterized protein</fullName>
    </submittedName>
</protein>
<proteinExistence type="predicted"/>
<sequence>MSLALVTLLSIAGPLLVGRWLAERDEERDEEPDAETRAVEAHALLILAGGVDP</sequence>
<dbReference type="Proteomes" id="UP000237968">
    <property type="component" value="Unassembled WGS sequence"/>
</dbReference>
<reference evidence="1 2" key="1">
    <citation type="submission" date="2018-03" db="EMBL/GenBank/DDBJ databases">
        <title>Draft Genome Sequences of the Obligatory Marine Myxobacteria Enhygromyxa salina SWB005.</title>
        <authorList>
            <person name="Poehlein A."/>
            <person name="Moghaddam J.A."/>
            <person name="Harms H."/>
            <person name="Alanjari M."/>
            <person name="Koenig G.M."/>
            <person name="Daniel R."/>
            <person name="Schaeberle T.F."/>
        </authorList>
    </citation>
    <scope>NUCLEOTIDE SEQUENCE [LARGE SCALE GENOMIC DNA]</scope>
    <source>
        <strain evidence="1 2">SWB005</strain>
    </source>
</reference>